<reference evidence="1" key="1">
    <citation type="submission" date="2021-06" db="EMBL/GenBank/DDBJ databases">
        <authorList>
            <person name="Kallberg Y."/>
            <person name="Tangrot J."/>
            <person name="Rosling A."/>
        </authorList>
    </citation>
    <scope>NUCLEOTIDE SEQUENCE</scope>
    <source>
        <strain evidence="1">AU212A</strain>
    </source>
</reference>
<evidence type="ECO:0000313" key="1">
    <source>
        <dbReference type="EMBL" id="CAG8596848.1"/>
    </source>
</evidence>
<name>A0ACA9MKA8_9GLOM</name>
<feature type="non-terminal residue" evidence="1">
    <location>
        <position position="347"/>
    </location>
</feature>
<comment type="caution">
    <text evidence="1">The sequence shown here is derived from an EMBL/GenBank/DDBJ whole genome shotgun (WGS) entry which is preliminary data.</text>
</comment>
<accession>A0ACA9MKA8</accession>
<gene>
    <name evidence="1" type="ORF">SCALOS_LOCUS6783</name>
</gene>
<protein>
    <submittedName>
        <fullName evidence="1">4725_t:CDS:1</fullName>
    </submittedName>
</protein>
<dbReference type="Proteomes" id="UP000789860">
    <property type="component" value="Unassembled WGS sequence"/>
</dbReference>
<organism evidence="1 2">
    <name type="scientific">Scutellospora calospora</name>
    <dbReference type="NCBI Taxonomy" id="85575"/>
    <lineage>
        <taxon>Eukaryota</taxon>
        <taxon>Fungi</taxon>
        <taxon>Fungi incertae sedis</taxon>
        <taxon>Mucoromycota</taxon>
        <taxon>Glomeromycotina</taxon>
        <taxon>Glomeromycetes</taxon>
        <taxon>Diversisporales</taxon>
        <taxon>Gigasporaceae</taxon>
        <taxon>Scutellospora</taxon>
    </lineage>
</organism>
<keyword evidence="2" id="KW-1185">Reference proteome</keyword>
<dbReference type="EMBL" id="CAJVPM010013736">
    <property type="protein sequence ID" value="CAG8596848.1"/>
    <property type="molecule type" value="Genomic_DNA"/>
</dbReference>
<evidence type="ECO:0000313" key="2">
    <source>
        <dbReference type="Proteomes" id="UP000789860"/>
    </source>
</evidence>
<sequence length="347" mass="39559">MNPTFGNETTNHQHKIAVCSTDNWFGNVIARSLILDCGKRSVVTIRCLAQDTNNKCVKKLERLGGEIHRIDYERPETIRNALHGVEFLIFISEADKNRVKEARIMADAASERDVNNAIIMSLEGAEDGEGKILGEFREMEKVVGERMRNSCVVRNAFLQQAFFLWSPNIEDRGEINMTPRDSNEWAPVNLDDIISAIVCLMLQDGKMVSELSKKNRNKVYCLTGPELTCGRGIADTINRVIQDRGDVEYKTVNRRQLEDYLSKLAEEDRERNRDCDRDCDPNLDDMDDCLLEQRDGIYLIQRGLALLHECLANFFRNTQQSLECGKLTFIEGVNRLVSATTLFDEVN</sequence>
<proteinExistence type="predicted"/>